<proteinExistence type="predicted"/>
<sequence>MNAESTPGRDYSQKDSQTLKEEVGGTLRKLIKGNFPSASSFARCIGRSPHQLNTWQSGLQIPNPDNMGVILQTLKSEGEKLYELVDPWGELIARKKQKRRETNIETSRKNRKEATTPLGKWVDKVCEVQKISLNDLATHICAAHSAPSGWRLRKSPDLDSIVSLLLYAEKSELPEELKEELRRVITEIVKNLAEKGIKVRSSTTRLRTAKKSAACKTYTGGDVAEELETTRETIRKLRNSLGIENMLLTESNREKIREKFDENKRLFPNVHRGKRELSSV</sequence>
<feature type="region of interest" description="Disordered" evidence="1">
    <location>
        <begin position="1"/>
        <end position="23"/>
    </location>
</feature>
<dbReference type="EMBL" id="MGAR01000002">
    <property type="protein sequence ID" value="OGK52750.1"/>
    <property type="molecule type" value="Genomic_DNA"/>
</dbReference>
<name>A0A1F7JAY2_9BACT</name>
<evidence type="ECO:0000256" key="1">
    <source>
        <dbReference type="SAM" id="MobiDB-lite"/>
    </source>
</evidence>
<organism evidence="2 3">
    <name type="scientific">Candidatus Roizmanbacteria bacterium RIFCSPLOWO2_01_FULL_41_22</name>
    <dbReference type="NCBI Taxonomy" id="1802067"/>
    <lineage>
        <taxon>Bacteria</taxon>
        <taxon>Candidatus Roizmaniibacteriota</taxon>
    </lineage>
</organism>
<protein>
    <submittedName>
        <fullName evidence="2">Uncharacterized protein</fullName>
    </submittedName>
</protein>
<gene>
    <name evidence="2" type="ORF">A2966_03155</name>
</gene>
<reference evidence="2 3" key="1">
    <citation type="journal article" date="2016" name="Nat. Commun.">
        <title>Thousands of microbial genomes shed light on interconnected biogeochemical processes in an aquifer system.</title>
        <authorList>
            <person name="Anantharaman K."/>
            <person name="Brown C.T."/>
            <person name="Hug L.A."/>
            <person name="Sharon I."/>
            <person name="Castelle C.J."/>
            <person name="Probst A.J."/>
            <person name="Thomas B.C."/>
            <person name="Singh A."/>
            <person name="Wilkins M.J."/>
            <person name="Karaoz U."/>
            <person name="Brodie E.L."/>
            <person name="Williams K.H."/>
            <person name="Hubbard S.S."/>
            <person name="Banfield J.F."/>
        </authorList>
    </citation>
    <scope>NUCLEOTIDE SEQUENCE [LARGE SCALE GENOMIC DNA]</scope>
</reference>
<evidence type="ECO:0000313" key="3">
    <source>
        <dbReference type="Proteomes" id="UP000176480"/>
    </source>
</evidence>
<comment type="caution">
    <text evidence="2">The sequence shown here is derived from an EMBL/GenBank/DDBJ whole genome shotgun (WGS) entry which is preliminary data.</text>
</comment>
<accession>A0A1F7JAY2</accession>
<dbReference type="AlphaFoldDB" id="A0A1F7JAY2"/>
<feature type="compositionally biased region" description="Basic and acidic residues" evidence="1">
    <location>
        <begin position="11"/>
        <end position="23"/>
    </location>
</feature>
<evidence type="ECO:0000313" key="2">
    <source>
        <dbReference type="EMBL" id="OGK52750.1"/>
    </source>
</evidence>
<dbReference type="Proteomes" id="UP000176480">
    <property type="component" value="Unassembled WGS sequence"/>
</dbReference>